<dbReference type="InterPro" id="IPR000821">
    <property type="entry name" value="Ala_racemase"/>
</dbReference>
<comment type="catalytic activity">
    <reaction evidence="1 5">
        <text>L-alanine = D-alanine</text>
        <dbReference type="Rhea" id="RHEA:20249"/>
        <dbReference type="ChEBI" id="CHEBI:57416"/>
        <dbReference type="ChEBI" id="CHEBI:57972"/>
        <dbReference type="EC" id="5.1.1.1"/>
    </reaction>
</comment>
<dbReference type="RefSeq" id="WP_091661066.1">
    <property type="nucleotide sequence ID" value="NZ_FONT01000004.1"/>
</dbReference>
<keyword evidence="10" id="KW-1185">Reference proteome</keyword>
<evidence type="ECO:0000259" key="8">
    <source>
        <dbReference type="SMART" id="SM01005"/>
    </source>
</evidence>
<dbReference type="PRINTS" id="PR00992">
    <property type="entry name" value="ALARACEMASE"/>
</dbReference>
<dbReference type="GO" id="GO:0030632">
    <property type="term" value="P:D-alanine biosynthetic process"/>
    <property type="evidence" value="ECO:0007669"/>
    <property type="project" value="UniProtKB-UniRule"/>
</dbReference>
<evidence type="ECO:0000256" key="3">
    <source>
        <dbReference type="ARBA" id="ARBA00022898"/>
    </source>
</evidence>
<dbReference type="Gene3D" id="2.40.37.10">
    <property type="entry name" value="Lyase, Ornithine Decarboxylase, Chain A, domain 1"/>
    <property type="match status" value="1"/>
</dbReference>
<name>A0A1I2DEN8_9BACI</name>
<evidence type="ECO:0000256" key="1">
    <source>
        <dbReference type="ARBA" id="ARBA00000316"/>
    </source>
</evidence>
<dbReference type="GO" id="GO:0030170">
    <property type="term" value="F:pyridoxal phosphate binding"/>
    <property type="evidence" value="ECO:0007669"/>
    <property type="project" value="UniProtKB-UniRule"/>
</dbReference>
<dbReference type="FunFam" id="2.40.37.10:FF:000006">
    <property type="entry name" value="Alanine racemase"/>
    <property type="match status" value="1"/>
</dbReference>
<comment type="function">
    <text evidence="5">Catalyzes the interconversion of L-alanine and D-alanine. May also act on other amino acids.</text>
</comment>
<dbReference type="Proteomes" id="UP000199516">
    <property type="component" value="Unassembled WGS sequence"/>
</dbReference>
<dbReference type="Pfam" id="PF01168">
    <property type="entry name" value="Ala_racemase_N"/>
    <property type="match status" value="1"/>
</dbReference>
<dbReference type="GO" id="GO:0005829">
    <property type="term" value="C:cytosol"/>
    <property type="evidence" value="ECO:0007669"/>
    <property type="project" value="TreeGrafter"/>
</dbReference>
<dbReference type="UniPathway" id="UPA00042">
    <property type="reaction ID" value="UER00497"/>
</dbReference>
<comment type="similarity">
    <text evidence="5">Belongs to the alanine racemase family.</text>
</comment>
<dbReference type="InterPro" id="IPR029066">
    <property type="entry name" value="PLP-binding_barrel"/>
</dbReference>
<evidence type="ECO:0000313" key="10">
    <source>
        <dbReference type="Proteomes" id="UP000199516"/>
    </source>
</evidence>
<dbReference type="HAMAP" id="MF_01201">
    <property type="entry name" value="Ala_racemase"/>
    <property type="match status" value="1"/>
</dbReference>
<dbReference type="PANTHER" id="PTHR30511">
    <property type="entry name" value="ALANINE RACEMASE"/>
    <property type="match status" value="1"/>
</dbReference>
<comment type="pathway">
    <text evidence="5">Amino-acid biosynthesis; D-alanine biosynthesis; D-alanine from L-alanine: step 1/1.</text>
</comment>
<feature type="modified residue" description="N6-(pyridoxal phosphate)lysine" evidence="5 6">
    <location>
        <position position="42"/>
    </location>
</feature>
<dbReference type="NCBIfam" id="TIGR00492">
    <property type="entry name" value="alr"/>
    <property type="match status" value="1"/>
</dbReference>
<dbReference type="CDD" id="cd00430">
    <property type="entry name" value="PLPDE_III_AR"/>
    <property type="match status" value="1"/>
</dbReference>
<evidence type="ECO:0000256" key="7">
    <source>
        <dbReference type="PIRSR" id="PIRSR600821-52"/>
    </source>
</evidence>
<dbReference type="SUPFAM" id="SSF51419">
    <property type="entry name" value="PLP-binding barrel"/>
    <property type="match status" value="1"/>
</dbReference>
<evidence type="ECO:0000313" key="9">
    <source>
        <dbReference type="EMBL" id="SFE78974.1"/>
    </source>
</evidence>
<dbReference type="InterPro" id="IPR001608">
    <property type="entry name" value="Ala_racemase_N"/>
</dbReference>
<dbReference type="GO" id="GO:0008784">
    <property type="term" value="F:alanine racemase activity"/>
    <property type="evidence" value="ECO:0007669"/>
    <property type="project" value="UniProtKB-UniRule"/>
</dbReference>
<feature type="domain" description="Alanine racemase C-terminal" evidence="8">
    <location>
        <begin position="250"/>
        <end position="377"/>
    </location>
</feature>
<dbReference type="InterPro" id="IPR011079">
    <property type="entry name" value="Ala_racemase_C"/>
</dbReference>
<accession>A0A1I2DEN8</accession>
<keyword evidence="3 5" id="KW-0663">Pyridoxal phosphate</keyword>
<sequence length="378" mass="42543">MAFKQASRRDTWAEVRLDCIKYNIRMTLQQFHSDVSLMAMVKADGYGHGAVETAKAAIEAGAEFLGVALLDEALELRDEGIEAPILVLGRTNPEDALIAAQKDIRLTAFQKEWLEEAESYIKGTARLNVHIKVDTGMGRFGMAEEEEIEEFMGVLRHCCSLHPEGLYTHFATADSKKTEFFERQYSCFLDNIRLVKDHIGEVEYIHCGNSAASLRFPERCFNMVRIGISMYGLPPSKEIIDDIPFTLQPAFSLHSRIVQIKEVPQGQNIGYGQAYITTEKEWIATIPIGYADGWYRQHASKGAEVLVDGVRVPIVGRICMDQLMVRLPEYRPVGTKVTMVGSQNQETISAVEVAERLDTIPYEIPCMISKRVPRIYVS</sequence>
<dbReference type="FunFam" id="3.20.20.10:FF:000002">
    <property type="entry name" value="Alanine racemase"/>
    <property type="match status" value="1"/>
</dbReference>
<dbReference type="Pfam" id="PF00842">
    <property type="entry name" value="Ala_racemase_C"/>
    <property type="match status" value="1"/>
</dbReference>
<proteinExistence type="inferred from homology"/>
<dbReference type="STRING" id="930128.SAMN05192532_10425"/>
<keyword evidence="4 5" id="KW-0413">Isomerase</keyword>
<dbReference type="InterPro" id="IPR009006">
    <property type="entry name" value="Ala_racemase/Decarboxylase_C"/>
</dbReference>
<dbReference type="SUPFAM" id="SSF50621">
    <property type="entry name" value="Alanine racemase C-terminal domain-like"/>
    <property type="match status" value="1"/>
</dbReference>
<organism evidence="9 10">
    <name type="scientific">Alteribacillus iranensis</name>
    <dbReference type="NCBI Taxonomy" id="930128"/>
    <lineage>
        <taxon>Bacteria</taxon>
        <taxon>Bacillati</taxon>
        <taxon>Bacillota</taxon>
        <taxon>Bacilli</taxon>
        <taxon>Bacillales</taxon>
        <taxon>Bacillaceae</taxon>
        <taxon>Alteribacillus</taxon>
    </lineage>
</organism>
<evidence type="ECO:0000256" key="2">
    <source>
        <dbReference type="ARBA" id="ARBA00001933"/>
    </source>
</evidence>
<feature type="active site" description="Proton acceptor; specific for L-alanine" evidence="5">
    <location>
        <position position="271"/>
    </location>
</feature>
<dbReference type="GO" id="GO:0009252">
    <property type="term" value="P:peptidoglycan biosynthetic process"/>
    <property type="evidence" value="ECO:0007669"/>
    <property type="project" value="TreeGrafter"/>
</dbReference>
<dbReference type="AlphaFoldDB" id="A0A1I2DEN8"/>
<dbReference type="Gene3D" id="3.20.20.10">
    <property type="entry name" value="Alanine racemase"/>
    <property type="match status" value="1"/>
</dbReference>
<protein>
    <recommendedName>
        <fullName evidence="5">Alanine racemase</fullName>
        <ecNumber evidence="5">5.1.1.1</ecNumber>
    </recommendedName>
</protein>
<feature type="active site" description="Proton acceptor; specific for D-alanine" evidence="5">
    <location>
        <position position="42"/>
    </location>
</feature>
<evidence type="ECO:0000256" key="6">
    <source>
        <dbReference type="PIRSR" id="PIRSR600821-50"/>
    </source>
</evidence>
<reference evidence="9 10" key="1">
    <citation type="submission" date="2016-10" db="EMBL/GenBank/DDBJ databases">
        <authorList>
            <person name="de Groot N.N."/>
        </authorList>
    </citation>
    <scope>NUCLEOTIDE SEQUENCE [LARGE SCALE GENOMIC DNA]</scope>
    <source>
        <strain evidence="9 10">DSM 23995</strain>
    </source>
</reference>
<evidence type="ECO:0000256" key="4">
    <source>
        <dbReference type="ARBA" id="ARBA00023235"/>
    </source>
</evidence>
<evidence type="ECO:0000256" key="5">
    <source>
        <dbReference type="HAMAP-Rule" id="MF_01201"/>
    </source>
</evidence>
<dbReference type="SMART" id="SM01005">
    <property type="entry name" value="Ala_racemase_C"/>
    <property type="match status" value="1"/>
</dbReference>
<feature type="binding site" evidence="5 7">
    <location>
        <position position="320"/>
    </location>
    <ligand>
        <name>substrate</name>
    </ligand>
</feature>
<dbReference type="PANTHER" id="PTHR30511:SF0">
    <property type="entry name" value="ALANINE RACEMASE, CATABOLIC-RELATED"/>
    <property type="match status" value="1"/>
</dbReference>
<comment type="cofactor">
    <cofactor evidence="2 5 6">
        <name>pyridoxal 5'-phosphate</name>
        <dbReference type="ChEBI" id="CHEBI:597326"/>
    </cofactor>
</comment>
<dbReference type="OrthoDB" id="9813814at2"/>
<dbReference type="EMBL" id="FONT01000004">
    <property type="protein sequence ID" value="SFE78974.1"/>
    <property type="molecule type" value="Genomic_DNA"/>
</dbReference>
<feature type="binding site" evidence="5 7">
    <location>
        <position position="139"/>
    </location>
    <ligand>
        <name>substrate</name>
    </ligand>
</feature>
<gene>
    <name evidence="9" type="ORF">SAMN05192532_10425</name>
</gene>
<dbReference type="EC" id="5.1.1.1" evidence="5"/>